<name>A0A0F3IH34_9GAMM</name>
<dbReference type="EMBL" id="LAJX01000142">
    <property type="protein sequence ID" value="KJV06022.1"/>
    <property type="molecule type" value="Genomic_DNA"/>
</dbReference>
<reference evidence="2" key="1">
    <citation type="submission" date="2015-03" db="EMBL/GenBank/DDBJ databases">
        <title>Draft genome sequence of a novel methanotroph (Sn10-6) isolated from flooded ricefield rhizosphere in India.</title>
        <authorList>
            <person name="Pandit P.S."/>
            <person name="Pore S.D."/>
            <person name="Arora P."/>
            <person name="Kapse N.G."/>
            <person name="Dhakephalkar P.K."/>
            <person name="Rahalkar M.C."/>
        </authorList>
    </citation>
    <scope>NUCLEOTIDE SEQUENCE [LARGE SCALE GENOMIC DNA]</scope>
    <source>
        <strain evidence="2">Sn10-6</strain>
    </source>
</reference>
<evidence type="ECO:0000313" key="2">
    <source>
        <dbReference type="Proteomes" id="UP000033684"/>
    </source>
</evidence>
<accession>A0A0F3IH34</accession>
<dbReference type="PATRIC" id="fig|1632867.3.peg.1201"/>
<comment type="caution">
    <text evidence="1">The sequence shown here is derived from an EMBL/GenBank/DDBJ whole genome shotgun (WGS) entry which is preliminary data.</text>
</comment>
<dbReference type="InterPro" id="IPR005368">
    <property type="entry name" value="UPF0175"/>
</dbReference>
<evidence type="ECO:0000313" key="1">
    <source>
        <dbReference type="EMBL" id="KJV06022.1"/>
    </source>
</evidence>
<dbReference type="Pfam" id="PF03683">
    <property type="entry name" value="UPF0175"/>
    <property type="match status" value="1"/>
</dbReference>
<organism evidence="1 2">
    <name type="scientific">Methylocucumis oryzae</name>
    <dbReference type="NCBI Taxonomy" id="1632867"/>
    <lineage>
        <taxon>Bacteria</taxon>
        <taxon>Pseudomonadati</taxon>
        <taxon>Pseudomonadota</taxon>
        <taxon>Gammaproteobacteria</taxon>
        <taxon>Methylococcales</taxon>
        <taxon>Methylococcaceae</taxon>
        <taxon>Methylocucumis</taxon>
    </lineage>
</organism>
<dbReference type="AlphaFoldDB" id="A0A0F3IH34"/>
<dbReference type="Proteomes" id="UP000033684">
    <property type="component" value="Unassembled WGS sequence"/>
</dbReference>
<gene>
    <name evidence="1" type="ORF">VZ94_14105</name>
</gene>
<proteinExistence type="predicted"/>
<reference evidence="1 2" key="2">
    <citation type="journal article" date="2016" name="Microb. Ecol.">
        <title>Genome Characteristics of a Novel Type I Methanotroph (Sn10-6) Isolated from a Flooded Indian Rice Field.</title>
        <authorList>
            <person name="Rahalkar M.C."/>
            <person name="Pandit P.S."/>
            <person name="Dhakephalkar P.K."/>
            <person name="Pore S."/>
            <person name="Arora P."/>
            <person name="Kapse N."/>
        </authorList>
    </citation>
    <scope>NUCLEOTIDE SEQUENCE [LARGE SCALE GENOMIC DNA]</scope>
    <source>
        <strain evidence="1 2">Sn10-6</strain>
    </source>
</reference>
<protein>
    <submittedName>
        <fullName evidence="1">Uncharacterized protein</fullName>
    </submittedName>
</protein>
<keyword evidence="2" id="KW-1185">Reference proteome</keyword>
<sequence>MRPLQKGYLPFMLYEVRSIRCAMQVTLEIPDQYLQGKNQSQTAKQIKLYAALLMFQSGQLSRGAACEFAEVDIYDFFLACKQHQISVMTTPVESIEADVLRFQQRNIH</sequence>